<dbReference type="Gene3D" id="2.60.40.1120">
    <property type="entry name" value="Carboxypeptidase-like, regulatory domain"/>
    <property type="match status" value="1"/>
</dbReference>
<dbReference type="InParanoid" id="A0A1H9MYD2"/>
<feature type="domain" description="TonB-dependent receptor plug" evidence="12">
    <location>
        <begin position="125"/>
        <end position="227"/>
    </location>
</feature>
<dbReference type="Gene3D" id="2.170.130.10">
    <property type="entry name" value="TonB-dependent receptor, plug domain"/>
    <property type="match status" value="1"/>
</dbReference>
<evidence type="ECO:0000256" key="5">
    <source>
        <dbReference type="ARBA" id="ARBA00023077"/>
    </source>
</evidence>
<keyword evidence="10" id="KW-0732">Signal</keyword>
<evidence type="ECO:0000256" key="6">
    <source>
        <dbReference type="ARBA" id="ARBA00023136"/>
    </source>
</evidence>
<dbReference type="PANTHER" id="PTHR40980">
    <property type="entry name" value="PLUG DOMAIN-CONTAINING PROTEIN"/>
    <property type="match status" value="1"/>
</dbReference>
<dbReference type="PANTHER" id="PTHR40980:SF4">
    <property type="entry name" value="TONB-DEPENDENT RECEPTOR-LIKE BETA-BARREL DOMAIN-CONTAINING PROTEIN"/>
    <property type="match status" value="1"/>
</dbReference>
<reference evidence="14" key="1">
    <citation type="submission" date="2016-10" db="EMBL/GenBank/DDBJ databases">
        <authorList>
            <person name="Varghese N."/>
            <person name="Submissions S."/>
        </authorList>
    </citation>
    <scope>NUCLEOTIDE SEQUENCE [LARGE SCALE GENOMIC DNA]</scope>
    <source>
        <strain evidence="14">DSM 24740</strain>
    </source>
</reference>
<evidence type="ECO:0000256" key="8">
    <source>
        <dbReference type="PROSITE-ProRule" id="PRU01360"/>
    </source>
</evidence>
<evidence type="ECO:0000313" key="13">
    <source>
        <dbReference type="EMBL" id="SER28479.1"/>
    </source>
</evidence>
<keyword evidence="7 8" id="KW-0998">Cell outer membrane</keyword>
<name>A0A1H9MYD2_9BACT</name>
<dbReference type="RefSeq" id="WP_090172615.1">
    <property type="nucleotide sequence ID" value="NZ_FOFB01000032.1"/>
</dbReference>
<evidence type="ECO:0000256" key="2">
    <source>
        <dbReference type="ARBA" id="ARBA00022448"/>
    </source>
</evidence>
<evidence type="ECO:0000256" key="3">
    <source>
        <dbReference type="ARBA" id="ARBA00022452"/>
    </source>
</evidence>
<dbReference type="STRING" id="478744.SAMN05444359_13236"/>
<dbReference type="CDD" id="cd01347">
    <property type="entry name" value="ligand_gated_channel"/>
    <property type="match status" value="1"/>
</dbReference>
<dbReference type="GO" id="GO:0009279">
    <property type="term" value="C:cell outer membrane"/>
    <property type="evidence" value="ECO:0007669"/>
    <property type="project" value="UniProtKB-SubCell"/>
</dbReference>
<keyword evidence="3 8" id="KW-1134">Transmembrane beta strand</keyword>
<dbReference type="PROSITE" id="PS52016">
    <property type="entry name" value="TONB_DEPENDENT_REC_3"/>
    <property type="match status" value="1"/>
</dbReference>
<evidence type="ECO:0000256" key="9">
    <source>
        <dbReference type="RuleBase" id="RU003357"/>
    </source>
</evidence>
<dbReference type="InterPro" id="IPR013784">
    <property type="entry name" value="Carb-bd-like_fold"/>
</dbReference>
<protein>
    <submittedName>
        <fullName evidence="13">TonB-dependent receptor</fullName>
    </submittedName>
</protein>
<dbReference type="GO" id="GO:0030246">
    <property type="term" value="F:carbohydrate binding"/>
    <property type="evidence" value="ECO:0007669"/>
    <property type="project" value="InterPro"/>
</dbReference>
<dbReference type="SUPFAM" id="SSF49452">
    <property type="entry name" value="Starch-binding domain-like"/>
    <property type="match status" value="1"/>
</dbReference>
<feature type="signal peptide" evidence="10">
    <location>
        <begin position="1"/>
        <end position="19"/>
    </location>
</feature>
<dbReference type="Pfam" id="PF13620">
    <property type="entry name" value="CarboxypepD_reg"/>
    <property type="match status" value="1"/>
</dbReference>
<keyword evidence="4 8" id="KW-0812">Transmembrane</keyword>
<sequence length="922" mass="103252">MRNLLLLCFLTLLCTCVCAQTGTLTGRVVDESNLPLAGATVIVNTEAITVADANGFFNVRSLPTGEHALKVTYIGFTDFDQPITITAGETTEMDVLMKPGVLLAEVAIVSQLRGQARALSTQQAAVNITNVIAADQIGRFPDQNIGDALKRVPGINVQYDQGEARFGNIRGTAPQLSSVMINGERIPSAEAEVRSIQLDLIPSDMVQAVEVSKAVTPDMDADAIGGAANLVTRAAPYERRISGTLGGGYNLLAEQPTFNGGLIYGDRYADGKLGVIFSGSYFNNQLGSDNVEAEWTYDDENDNDRFDEGENNYPEEIQIRQYYLQRIRQSYSLSLDYKFDPKNTIFFRGIYNHRNDWENRYRAVYKDIEEEDGQWVAELERQTKSGTEDEKYARLEDQKMMNFSLSGEHLFGKLKTTWSANYARASEDRPNERYYEIATDDVVPVNVDFDNPEEPLINATESAFQNPSSAWELSEITEETQFTEDVDVNGRLDFELPLATTGPSRNALKFGARLRTKNKVRDNDFYEYEPVGDNVFNQGLNNLEDQSRDNFLAGDYQAGSFISREYVGDLNLRGADFEGEQALSELAGNFDADENIIGAYAMLEQQLGPKLLAVAGLRLERTSLEYSGFRYDDEEETLTATGKATSDYTNLLPGLHLKYNLKKNTILRFAYTNTLARPNYFDLVPYRQIEDGEDLSIGNPDIDPTRSLNLDLMVEHYFGNIGLVSGGVFFKDISDFIVNQSLDDFTFEGTEYGSFTQPINGGNANLLGLEVAFQRQLDFIAPALRNFGLYFNYTFIDSKVTEFNFEGRENEDLSLPGAPKHTLNASLAYDTGNLTTRLSLNYASSFIDEVGDEAFTDVNYNAVTYLDFNFNYSLSPRFTLYGNANNLLNQPLRYFQGSSERTFQAEYYNVRFDLGVKFDLAK</sequence>
<gene>
    <name evidence="13" type="ORF">SAMN05444359_13236</name>
</gene>
<comment type="similarity">
    <text evidence="8 9">Belongs to the TonB-dependent receptor family.</text>
</comment>
<feature type="domain" description="TonB-dependent receptor-like beta-barrel" evidence="11">
    <location>
        <begin position="481"/>
        <end position="887"/>
    </location>
</feature>
<dbReference type="Proteomes" id="UP000199021">
    <property type="component" value="Unassembled WGS sequence"/>
</dbReference>
<dbReference type="SUPFAM" id="SSF56935">
    <property type="entry name" value="Porins"/>
    <property type="match status" value="1"/>
</dbReference>
<dbReference type="Pfam" id="PF07715">
    <property type="entry name" value="Plug"/>
    <property type="match status" value="1"/>
</dbReference>
<evidence type="ECO:0000256" key="10">
    <source>
        <dbReference type="SAM" id="SignalP"/>
    </source>
</evidence>
<accession>A0A1H9MYD2</accession>
<dbReference type="Gene3D" id="2.40.170.20">
    <property type="entry name" value="TonB-dependent receptor, beta-barrel domain"/>
    <property type="match status" value="1"/>
</dbReference>
<evidence type="ECO:0000313" key="14">
    <source>
        <dbReference type="Proteomes" id="UP000199021"/>
    </source>
</evidence>
<evidence type="ECO:0000256" key="4">
    <source>
        <dbReference type="ARBA" id="ARBA00022692"/>
    </source>
</evidence>
<keyword evidence="6 8" id="KW-0472">Membrane</keyword>
<organism evidence="13 14">
    <name type="scientific">Neolewinella agarilytica</name>
    <dbReference type="NCBI Taxonomy" id="478744"/>
    <lineage>
        <taxon>Bacteria</taxon>
        <taxon>Pseudomonadati</taxon>
        <taxon>Bacteroidota</taxon>
        <taxon>Saprospiria</taxon>
        <taxon>Saprospirales</taxon>
        <taxon>Lewinellaceae</taxon>
        <taxon>Neolewinella</taxon>
    </lineage>
</organism>
<evidence type="ECO:0000256" key="1">
    <source>
        <dbReference type="ARBA" id="ARBA00004571"/>
    </source>
</evidence>
<dbReference type="InterPro" id="IPR010104">
    <property type="entry name" value="TonB_rcpt_bac"/>
</dbReference>
<dbReference type="OrthoDB" id="8727862at2"/>
<dbReference type="NCBIfam" id="TIGR01782">
    <property type="entry name" value="TonB-Xanth-Caul"/>
    <property type="match status" value="1"/>
</dbReference>
<dbReference type="InterPro" id="IPR012910">
    <property type="entry name" value="Plug_dom"/>
</dbReference>
<dbReference type="Pfam" id="PF00593">
    <property type="entry name" value="TonB_dep_Rec_b-barrel"/>
    <property type="match status" value="1"/>
</dbReference>
<proteinExistence type="inferred from homology"/>
<dbReference type="EMBL" id="FOFB01000032">
    <property type="protein sequence ID" value="SER28479.1"/>
    <property type="molecule type" value="Genomic_DNA"/>
</dbReference>
<comment type="subcellular location">
    <subcellularLocation>
        <location evidence="1 8">Cell outer membrane</location>
        <topology evidence="1 8">Multi-pass membrane protein</topology>
    </subcellularLocation>
</comment>
<dbReference type="InterPro" id="IPR036942">
    <property type="entry name" value="Beta-barrel_TonB_sf"/>
</dbReference>
<evidence type="ECO:0000256" key="7">
    <source>
        <dbReference type="ARBA" id="ARBA00023237"/>
    </source>
</evidence>
<dbReference type="AlphaFoldDB" id="A0A1H9MYD2"/>
<dbReference type="InterPro" id="IPR000531">
    <property type="entry name" value="Beta-barrel_TonB"/>
</dbReference>
<dbReference type="InterPro" id="IPR037066">
    <property type="entry name" value="Plug_dom_sf"/>
</dbReference>
<feature type="chain" id="PRO_5011600002" evidence="10">
    <location>
        <begin position="20"/>
        <end position="922"/>
    </location>
</feature>
<keyword evidence="2 8" id="KW-0813">Transport</keyword>
<evidence type="ECO:0000259" key="11">
    <source>
        <dbReference type="Pfam" id="PF00593"/>
    </source>
</evidence>
<keyword evidence="14" id="KW-1185">Reference proteome</keyword>
<keyword evidence="5 9" id="KW-0798">TonB box</keyword>
<evidence type="ECO:0000259" key="12">
    <source>
        <dbReference type="Pfam" id="PF07715"/>
    </source>
</evidence>
<keyword evidence="13" id="KW-0675">Receptor</keyword>
<dbReference type="InterPro" id="IPR039426">
    <property type="entry name" value="TonB-dep_rcpt-like"/>
</dbReference>